<sequence length="46" mass="5033">MRLAESRGLTADQVRTVMVPVVTAPSDPNRVIAREPAVSDLWASLR</sequence>
<keyword evidence="2" id="KW-1185">Reference proteome</keyword>
<reference evidence="1" key="2">
    <citation type="submission" date="2020-09" db="EMBL/GenBank/DDBJ databases">
        <authorList>
            <person name="Sun Q."/>
            <person name="Ohkuma M."/>
        </authorList>
    </citation>
    <scope>NUCLEOTIDE SEQUENCE</scope>
    <source>
        <strain evidence="1">JCM 4714</strain>
    </source>
</reference>
<proteinExistence type="predicted"/>
<dbReference type="AlphaFoldDB" id="A0A919D6Z1"/>
<reference evidence="1" key="1">
    <citation type="journal article" date="2014" name="Int. J. Syst. Evol. Microbiol.">
        <title>Complete genome sequence of Corynebacterium casei LMG S-19264T (=DSM 44701T), isolated from a smear-ripened cheese.</title>
        <authorList>
            <consortium name="US DOE Joint Genome Institute (JGI-PGF)"/>
            <person name="Walter F."/>
            <person name="Albersmeier A."/>
            <person name="Kalinowski J."/>
            <person name="Ruckert C."/>
        </authorList>
    </citation>
    <scope>NUCLEOTIDE SEQUENCE</scope>
    <source>
        <strain evidence="1">JCM 4714</strain>
    </source>
</reference>
<gene>
    <name evidence="1" type="ORF">GCM10010339_79470</name>
</gene>
<evidence type="ECO:0000313" key="1">
    <source>
        <dbReference type="EMBL" id="GHE13217.1"/>
    </source>
</evidence>
<organism evidence="1 2">
    <name type="scientific">Streptomyces alanosinicus</name>
    <dbReference type="NCBI Taxonomy" id="68171"/>
    <lineage>
        <taxon>Bacteria</taxon>
        <taxon>Bacillati</taxon>
        <taxon>Actinomycetota</taxon>
        <taxon>Actinomycetes</taxon>
        <taxon>Kitasatosporales</taxon>
        <taxon>Streptomycetaceae</taxon>
        <taxon>Streptomyces</taxon>
    </lineage>
</organism>
<dbReference type="Proteomes" id="UP000655443">
    <property type="component" value="Unassembled WGS sequence"/>
</dbReference>
<dbReference type="EMBL" id="BMVG01000039">
    <property type="protein sequence ID" value="GHE13217.1"/>
    <property type="molecule type" value="Genomic_DNA"/>
</dbReference>
<protein>
    <submittedName>
        <fullName evidence="1">Uncharacterized protein</fullName>
    </submittedName>
</protein>
<accession>A0A919D6Z1</accession>
<name>A0A919D6Z1_9ACTN</name>
<comment type="caution">
    <text evidence="1">The sequence shown here is derived from an EMBL/GenBank/DDBJ whole genome shotgun (WGS) entry which is preliminary data.</text>
</comment>
<evidence type="ECO:0000313" key="2">
    <source>
        <dbReference type="Proteomes" id="UP000655443"/>
    </source>
</evidence>